<dbReference type="Pfam" id="PF00534">
    <property type="entry name" value="Glycos_transf_1"/>
    <property type="match status" value="1"/>
</dbReference>
<dbReference type="OrthoDB" id="132546at2157"/>
<reference evidence="2 3" key="1">
    <citation type="journal article" date="2019" name="ISME J.">
        <title>Isolation and characterization of a thermophilic sulfur- and iron-reducing thaumarchaeote from a terrestrial acidic hot spring.</title>
        <authorList>
            <person name="Kato S."/>
            <person name="Itoh T."/>
            <person name="Yuki M."/>
            <person name="Nagamori M."/>
            <person name="Ohnishi M."/>
            <person name="Uematsu K."/>
            <person name="Suzuki K."/>
            <person name="Takashina T."/>
            <person name="Ohkuma M."/>
        </authorList>
    </citation>
    <scope>NUCLEOTIDE SEQUENCE [LARGE SCALE GENOMIC DNA]</scope>
    <source>
        <strain evidence="2 3">NAS-02</strain>
    </source>
</reference>
<sequence>MLRITLNSQTPPVRFNITYQQMIEKYGELELPVDVSKLDQWDYQTTVGGVSRMMSQLSTFLGISPTWVSLGPGYPPSARISGITVKYVDLEPRDLAGFTSFKEGIYAESHGLSRYEFDPREYISYTVYNWESAKSLLDELDSTDVYLVNDFQQLLVGGMIGPSAPAVLWYHIPLVPRLLSSRNAQFLRRSMEGFDATVLSTRRDLEGLVALGASATVKQVYPFIDPDSLRDAPRSLADSVLGRLGIGPDERVILLVARMDPMKSQDVAIRAMVGVDAKLVLVGDGSFTSSALGHGKAGEWASRLLSLARELGLESKVRFAGYVGDDELSALYARSDAVALTSNLEGFGLTVCEAWRFGKPVAVSRGAGVSEIVIDGVNGYLFEPGNPESLASALNRALSSGPEVGEAGRATMEQRCSLRSNVPKLVEIMEDVYSKYSGART</sequence>
<keyword evidence="3" id="KW-1185">Reference proteome</keyword>
<dbReference type="Gene3D" id="3.40.50.2000">
    <property type="entry name" value="Glycogen Phosphorylase B"/>
    <property type="match status" value="2"/>
</dbReference>
<dbReference type="RefSeq" id="WP_174448941.1">
    <property type="nucleotide sequence ID" value="NZ_AP018732.1"/>
</dbReference>
<dbReference type="EMBL" id="AP018732">
    <property type="protein sequence ID" value="BBE42735.1"/>
    <property type="molecule type" value="Genomic_DNA"/>
</dbReference>
<dbReference type="KEGG" id="ccai:NAS2_1347"/>
<evidence type="ECO:0000313" key="3">
    <source>
        <dbReference type="Proteomes" id="UP000509448"/>
    </source>
</evidence>
<dbReference type="CDD" id="cd03801">
    <property type="entry name" value="GT4_PimA-like"/>
    <property type="match status" value="1"/>
</dbReference>
<keyword evidence="2" id="KW-0808">Transferase</keyword>
<dbReference type="PANTHER" id="PTHR45947">
    <property type="entry name" value="SULFOQUINOVOSYL TRANSFERASE SQD2"/>
    <property type="match status" value="1"/>
</dbReference>
<dbReference type="PANTHER" id="PTHR45947:SF3">
    <property type="entry name" value="SULFOQUINOVOSYL TRANSFERASE SQD2"/>
    <property type="match status" value="1"/>
</dbReference>
<evidence type="ECO:0000313" key="2">
    <source>
        <dbReference type="EMBL" id="BBE42735.1"/>
    </source>
</evidence>
<proteinExistence type="predicted"/>
<gene>
    <name evidence="2" type="ORF">NAS2_1347</name>
</gene>
<dbReference type="InterPro" id="IPR050194">
    <property type="entry name" value="Glycosyltransferase_grp1"/>
</dbReference>
<dbReference type="Proteomes" id="UP000509448">
    <property type="component" value="Chromosome"/>
</dbReference>
<organism evidence="2 3">
    <name type="scientific">Conexivisphaera calida</name>
    <dbReference type="NCBI Taxonomy" id="1874277"/>
    <lineage>
        <taxon>Archaea</taxon>
        <taxon>Nitrososphaerota</taxon>
        <taxon>Conexivisphaeria</taxon>
        <taxon>Conexivisphaerales</taxon>
        <taxon>Conexivisphaeraceae</taxon>
        <taxon>Conexivisphaera</taxon>
    </lineage>
</organism>
<evidence type="ECO:0000259" key="1">
    <source>
        <dbReference type="Pfam" id="PF00534"/>
    </source>
</evidence>
<dbReference type="GO" id="GO:0016757">
    <property type="term" value="F:glycosyltransferase activity"/>
    <property type="evidence" value="ECO:0007669"/>
    <property type="project" value="InterPro"/>
</dbReference>
<feature type="domain" description="Glycosyl transferase family 1" evidence="1">
    <location>
        <begin position="245"/>
        <end position="402"/>
    </location>
</feature>
<dbReference type="AlphaFoldDB" id="A0A4P2VPB6"/>
<dbReference type="SUPFAM" id="SSF53756">
    <property type="entry name" value="UDP-Glycosyltransferase/glycogen phosphorylase"/>
    <property type="match status" value="1"/>
</dbReference>
<name>A0A4P2VPB6_9ARCH</name>
<dbReference type="GeneID" id="55585162"/>
<accession>A0A4P2VPB6</accession>
<protein>
    <submittedName>
        <fullName evidence="2">Glycosyltransferase</fullName>
    </submittedName>
</protein>
<dbReference type="InterPro" id="IPR001296">
    <property type="entry name" value="Glyco_trans_1"/>
</dbReference>